<proteinExistence type="inferred from homology"/>
<dbReference type="GO" id="GO:0032040">
    <property type="term" value="C:small-subunit processome"/>
    <property type="evidence" value="ECO:0007669"/>
    <property type="project" value="TreeGrafter"/>
</dbReference>
<name>A0A0R3R3I0_9BILA</name>
<feature type="domain" description="Nrap protein" evidence="2">
    <location>
        <begin position="18"/>
        <end position="102"/>
    </location>
</feature>
<dbReference type="Proteomes" id="UP000280834">
    <property type="component" value="Unassembled WGS sequence"/>
</dbReference>
<dbReference type="InterPro" id="IPR035371">
    <property type="entry name" value="Nrap_D6"/>
</dbReference>
<dbReference type="InterPro" id="IPR005554">
    <property type="entry name" value="NOL6/Upt22"/>
</dbReference>
<evidence type="ECO:0000313" key="3">
    <source>
        <dbReference type="EMBL" id="VDO43070.1"/>
    </source>
</evidence>
<dbReference type="AlphaFoldDB" id="A0A0R3R3I0"/>
<dbReference type="GO" id="GO:0006364">
    <property type="term" value="P:rRNA processing"/>
    <property type="evidence" value="ECO:0007669"/>
    <property type="project" value="TreeGrafter"/>
</dbReference>
<accession>A0A0R3R3I0</accession>
<keyword evidence="1" id="KW-0539">Nucleus</keyword>
<dbReference type="PANTHER" id="PTHR17972">
    <property type="entry name" value="NUCLEOLAR RNA-ASSOCIATED PROTEIN"/>
    <property type="match status" value="1"/>
</dbReference>
<dbReference type="GO" id="GO:0006409">
    <property type="term" value="P:tRNA export from nucleus"/>
    <property type="evidence" value="ECO:0007669"/>
    <property type="project" value="TreeGrafter"/>
</dbReference>
<keyword evidence="1" id="KW-0694">RNA-binding</keyword>
<sequence>MVRQKVIHGKLINGPLPVIDYDPIRDYIKRLRQCFSSVALFFYNKYVGDVIGVVWKPAALIPRDASISSCLHRLKGPDNKLIVNTKAILDDFTILGHGIVYNVSEHCVTKDEKNTTS</sequence>
<reference evidence="5" key="1">
    <citation type="submission" date="2017-02" db="UniProtKB">
        <authorList>
            <consortium name="WormBaseParasite"/>
        </authorList>
    </citation>
    <scope>IDENTIFICATION</scope>
</reference>
<evidence type="ECO:0000259" key="2">
    <source>
        <dbReference type="Pfam" id="PF17407"/>
    </source>
</evidence>
<dbReference type="EMBL" id="UZAG01019274">
    <property type="protein sequence ID" value="VDO43070.1"/>
    <property type="molecule type" value="Genomic_DNA"/>
</dbReference>
<evidence type="ECO:0000313" key="5">
    <source>
        <dbReference type="WBParaSite" id="BTMF_0001457001-mRNA-1"/>
    </source>
</evidence>
<dbReference type="GO" id="GO:0032545">
    <property type="term" value="C:CURI complex"/>
    <property type="evidence" value="ECO:0007669"/>
    <property type="project" value="TreeGrafter"/>
</dbReference>
<dbReference type="WBParaSite" id="BTMF_0001457001-mRNA-1">
    <property type="protein sequence ID" value="BTMF_0001457001-mRNA-1"/>
    <property type="gene ID" value="BTMF_0001457001"/>
</dbReference>
<dbReference type="PANTHER" id="PTHR17972:SF0">
    <property type="entry name" value="NUCLEOLAR PROTEIN 6"/>
    <property type="match status" value="1"/>
</dbReference>
<protein>
    <recommendedName>
        <fullName evidence="1">Nucleolar protein 6</fullName>
    </recommendedName>
</protein>
<evidence type="ECO:0000313" key="4">
    <source>
        <dbReference type="Proteomes" id="UP000280834"/>
    </source>
</evidence>
<dbReference type="GO" id="GO:0034456">
    <property type="term" value="C:UTP-C complex"/>
    <property type="evidence" value="ECO:0007669"/>
    <property type="project" value="TreeGrafter"/>
</dbReference>
<keyword evidence="4" id="KW-1185">Reference proteome</keyword>
<dbReference type="Pfam" id="PF17407">
    <property type="entry name" value="Nrap_D6"/>
    <property type="match status" value="1"/>
</dbReference>
<evidence type="ECO:0000256" key="1">
    <source>
        <dbReference type="RuleBase" id="RU364032"/>
    </source>
</evidence>
<dbReference type="GO" id="GO:0003723">
    <property type="term" value="F:RNA binding"/>
    <property type="evidence" value="ECO:0007669"/>
    <property type="project" value="UniProtKB-KW"/>
</dbReference>
<comment type="subcellular location">
    <subcellularLocation>
        <location evidence="1">Nucleus</location>
        <location evidence="1">Nucleolus</location>
    </subcellularLocation>
</comment>
<dbReference type="Gene3D" id="3.30.70.3030">
    <property type="match status" value="1"/>
</dbReference>
<gene>
    <name evidence="3" type="ORF">BTMF_LOCUS12567</name>
</gene>
<reference evidence="3 4" key="2">
    <citation type="submission" date="2018-11" db="EMBL/GenBank/DDBJ databases">
        <authorList>
            <consortium name="Pathogen Informatics"/>
        </authorList>
    </citation>
    <scope>NUCLEOTIDE SEQUENCE [LARGE SCALE GENOMIC DNA]</scope>
</reference>
<comment type="similarity">
    <text evidence="1">Belongs to the NRAP family.</text>
</comment>
<organism evidence="5">
    <name type="scientific">Brugia timori</name>
    <dbReference type="NCBI Taxonomy" id="42155"/>
    <lineage>
        <taxon>Eukaryota</taxon>
        <taxon>Metazoa</taxon>
        <taxon>Ecdysozoa</taxon>
        <taxon>Nematoda</taxon>
        <taxon>Chromadorea</taxon>
        <taxon>Rhabditida</taxon>
        <taxon>Spirurina</taxon>
        <taxon>Spiruromorpha</taxon>
        <taxon>Filarioidea</taxon>
        <taxon>Onchocercidae</taxon>
        <taxon>Brugia</taxon>
    </lineage>
</organism>
<dbReference type="STRING" id="42155.A0A0R3R3I0"/>